<protein>
    <submittedName>
        <fullName evidence="1">Uncharacterized protein</fullName>
    </submittedName>
</protein>
<comment type="caution">
    <text evidence="1">The sequence shown here is derived from an EMBL/GenBank/DDBJ whole genome shotgun (WGS) entry which is preliminary data.</text>
</comment>
<evidence type="ECO:0000313" key="1">
    <source>
        <dbReference type="EMBL" id="GFU47379.1"/>
    </source>
</evidence>
<dbReference type="AlphaFoldDB" id="A0A8X6R4Y0"/>
<organism evidence="1 2">
    <name type="scientific">Nephila pilipes</name>
    <name type="common">Giant wood spider</name>
    <name type="synonym">Nephila maculata</name>
    <dbReference type="NCBI Taxonomy" id="299642"/>
    <lineage>
        <taxon>Eukaryota</taxon>
        <taxon>Metazoa</taxon>
        <taxon>Ecdysozoa</taxon>
        <taxon>Arthropoda</taxon>
        <taxon>Chelicerata</taxon>
        <taxon>Arachnida</taxon>
        <taxon>Araneae</taxon>
        <taxon>Araneomorphae</taxon>
        <taxon>Entelegynae</taxon>
        <taxon>Araneoidea</taxon>
        <taxon>Nephilidae</taxon>
        <taxon>Nephila</taxon>
    </lineage>
</organism>
<evidence type="ECO:0000313" key="2">
    <source>
        <dbReference type="Proteomes" id="UP000887013"/>
    </source>
</evidence>
<proteinExistence type="predicted"/>
<dbReference type="Proteomes" id="UP000887013">
    <property type="component" value="Unassembled WGS sequence"/>
</dbReference>
<dbReference type="EMBL" id="BMAW01086450">
    <property type="protein sequence ID" value="GFU47379.1"/>
    <property type="molecule type" value="Genomic_DNA"/>
</dbReference>
<reference evidence="1" key="1">
    <citation type="submission" date="2020-08" db="EMBL/GenBank/DDBJ databases">
        <title>Multicomponent nature underlies the extraordinary mechanical properties of spider dragline silk.</title>
        <authorList>
            <person name="Kono N."/>
            <person name="Nakamura H."/>
            <person name="Mori M."/>
            <person name="Yoshida Y."/>
            <person name="Ohtoshi R."/>
            <person name="Malay A.D."/>
            <person name="Moran D.A.P."/>
            <person name="Tomita M."/>
            <person name="Numata K."/>
            <person name="Arakawa K."/>
        </authorList>
    </citation>
    <scope>NUCLEOTIDE SEQUENCE</scope>
</reference>
<name>A0A8X6R4Y0_NEPPI</name>
<dbReference type="OrthoDB" id="10511831at2759"/>
<gene>
    <name evidence="1" type="ORF">NPIL_82361</name>
</gene>
<accession>A0A8X6R4Y0</accession>
<keyword evidence="2" id="KW-1185">Reference proteome</keyword>
<sequence length="92" mass="10201">MASLLFQYARKELAGLFARQNVRFATDFSSSSPVSSPSGNNLTDTERRVRTVFKAFAAFVPGVFLGHWLGRSMTVTPTDAKKDDEESKDNQP</sequence>